<sequence>MFGGPAIEVMPNPPYDSLRNGAAPRRLSILYSMFRAPANHIACRQLGASPCNSLFSTSCPREPRYAPERRADFIIPFSAASPPTPHHSRNTSRHVGGASRRHGTFIRYSEFLRVQRPHFDPIVGAPANAPAPLYFGLTPGAHLNSILTARAIIVRHHAVNFFQHYNSPPNTHVILRLGPCSCISGSPTLQFIAQVRASRASCKIPPIPVLNAKTVFRNPRSQN</sequence>
<name>A0AAD7CTL9_MYCRO</name>
<protein>
    <submittedName>
        <fullName evidence="2">Uncharacterized protein</fullName>
    </submittedName>
</protein>
<dbReference type="AlphaFoldDB" id="A0AAD7CTL9"/>
<comment type="caution">
    <text evidence="2">The sequence shown here is derived from an EMBL/GenBank/DDBJ whole genome shotgun (WGS) entry which is preliminary data.</text>
</comment>
<keyword evidence="3" id="KW-1185">Reference proteome</keyword>
<feature type="region of interest" description="Disordered" evidence="1">
    <location>
        <begin position="80"/>
        <end position="99"/>
    </location>
</feature>
<evidence type="ECO:0000256" key="1">
    <source>
        <dbReference type="SAM" id="MobiDB-lite"/>
    </source>
</evidence>
<gene>
    <name evidence="2" type="ORF">B0H17DRAFT_1185175</name>
</gene>
<accession>A0AAD7CTL9</accession>
<reference evidence="2" key="1">
    <citation type="submission" date="2023-03" db="EMBL/GenBank/DDBJ databases">
        <title>Massive genome expansion in bonnet fungi (Mycena s.s.) driven by repeated elements and novel gene families across ecological guilds.</title>
        <authorList>
            <consortium name="Lawrence Berkeley National Laboratory"/>
            <person name="Harder C.B."/>
            <person name="Miyauchi S."/>
            <person name="Viragh M."/>
            <person name="Kuo A."/>
            <person name="Thoen E."/>
            <person name="Andreopoulos B."/>
            <person name="Lu D."/>
            <person name="Skrede I."/>
            <person name="Drula E."/>
            <person name="Henrissat B."/>
            <person name="Morin E."/>
            <person name="Kohler A."/>
            <person name="Barry K."/>
            <person name="LaButti K."/>
            <person name="Morin E."/>
            <person name="Salamov A."/>
            <person name="Lipzen A."/>
            <person name="Mereny Z."/>
            <person name="Hegedus B."/>
            <person name="Baldrian P."/>
            <person name="Stursova M."/>
            <person name="Weitz H."/>
            <person name="Taylor A."/>
            <person name="Grigoriev I.V."/>
            <person name="Nagy L.G."/>
            <person name="Martin F."/>
            <person name="Kauserud H."/>
        </authorList>
    </citation>
    <scope>NUCLEOTIDE SEQUENCE</scope>
    <source>
        <strain evidence="2">CBHHK067</strain>
    </source>
</reference>
<organism evidence="2 3">
    <name type="scientific">Mycena rosella</name>
    <name type="common">Pink bonnet</name>
    <name type="synonym">Agaricus rosellus</name>
    <dbReference type="NCBI Taxonomy" id="1033263"/>
    <lineage>
        <taxon>Eukaryota</taxon>
        <taxon>Fungi</taxon>
        <taxon>Dikarya</taxon>
        <taxon>Basidiomycota</taxon>
        <taxon>Agaricomycotina</taxon>
        <taxon>Agaricomycetes</taxon>
        <taxon>Agaricomycetidae</taxon>
        <taxon>Agaricales</taxon>
        <taxon>Marasmiineae</taxon>
        <taxon>Mycenaceae</taxon>
        <taxon>Mycena</taxon>
    </lineage>
</organism>
<dbReference type="Proteomes" id="UP001221757">
    <property type="component" value="Unassembled WGS sequence"/>
</dbReference>
<evidence type="ECO:0000313" key="3">
    <source>
        <dbReference type="Proteomes" id="UP001221757"/>
    </source>
</evidence>
<proteinExistence type="predicted"/>
<dbReference type="EMBL" id="JARKIE010000249">
    <property type="protein sequence ID" value="KAJ7661654.1"/>
    <property type="molecule type" value="Genomic_DNA"/>
</dbReference>
<evidence type="ECO:0000313" key="2">
    <source>
        <dbReference type="EMBL" id="KAJ7661654.1"/>
    </source>
</evidence>